<dbReference type="SUPFAM" id="SSF49562">
    <property type="entry name" value="C2 domain (Calcium/lipid-binding domain, CaLB)"/>
    <property type="match status" value="1"/>
</dbReference>
<dbReference type="AlphaFoldDB" id="A0A0G4H5F8"/>
<evidence type="ECO:0000259" key="2">
    <source>
        <dbReference type="PROSITE" id="PS50004"/>
    </source>
</evidence>
<accession>A0A0G4H5F8</accession>
<feature type="region of interest" description="Disordered" evidence="1">
    <location>
        <begin position="79"/>
        <end position="98"/>
    </location>
</feature>
<dbReference type="OMA" id="HTCEREA"/>
<dbReference type="PhylomeDB" id="A0A0G4H5F8"/>
<dbReference type="InterPro" id="IPR052299">
    <property type="entry name" value="CEP76"/>
</dbReference>
<dbReference type="CDD" id="cd00030">
    <property type="entry name" value="C2"/>
    <property type="match status" value="1"/>
</dbReference>
<dbReference type="EMBL" id="CDMY01001019">
    <property type="protein sequence ID" value="CEM39026.1"/>
    <property type="molecule type" value="Genomic_DNA"/>
</dbReference>
<evidence type="ECO:0000313" key="4">
    <source>
        <dbReference type="Proteomes" id="UP000041254"/>
    </source>
</evidence>
<feature type="region of interest" description="Disordered" evidence="1">
    <location>
        <begin position="845"/>
        <end position="932"/>
    </location>
</feature>
<proteinExistence type="predicted"/>
<dbReference type="PANTHER" id="PTHR46436:SF2">
    <property type="entry name" value="CHROMOSOME UNDETERMINED SCAFFOLD_119, WHOLE GENOME SHOTGUN SEQUENCE"/>
    <property type="match status" value="1"/>
</dbReference>
<dbReference type="Pfam" id="PF00168">
    <property type="entry name" value="C2"/>
    <property type="match status" value="1"/>
</dbReference>
<dbReference type="InParanoid" id="A0A0G4H5F8"/>
<dbReference type="InterPro" id="IPR000008">
    <property type="entry name" value="C2_dom"/>
</dbReference>
<dbReference type="InterPro" id="IPR035892">
    <property type="entry name" value="C2_domain_sf"/>
</dbReference>
<feature type="domain" description="C2" evidence="2">
    <location>
        <begin position="436"/>
        <end position="576"/>
    </location>
</feature>
<feature type="compositionally biased region" description="Basic and acidic residues" evidence="1">
    <location>
        <begin position="914"/>
        <end position="925"/>
    </location>
</feature>
<feature type="region of interest" description="Disordered" evidence="1">
    <location>
        <begin position="1"/>
        <end position="56"/>
    </location>
</feature>
<protein>
    <recommendedName>
        <fullName evidence="2">C2 domain-containing protein</fullName>
    </recommendedName>
</protein>
<feature type="compositionally biased region" description="Basic and acidic residues" evidence="1">
    <location>
        <begin position="875"/>
        <end position="884"/>
    </location>
</feature>
<dbReference type="Pfam" id="PF24656">
    <property type="entry name" value="CEPT76_peptidase"/>
    <property type="match status" value="2"/>
</dbReference>
<sequence>MAGVGLAPPPQLGISSEEARGARLTGGRGRPPRTQQSDIEPARPAASAGAGGVGVEEVRLDVGPGVGGRAVREIEDDSVEENVGYESEGEGGVEGRGRSEREVADLEHNQILAGNEDYARFKKGRKAAMDDTHPMDRLRLWETALEITGIQNVTNSKQDVFYVVTLRHVNKKKRRGVIRRTFMYTDAYYLEKGANKRLRVPEKVSIPRTLKLSYNDLKDYCVTFDMWKLNNFTFNTHHASAQLSLYDAASESMDRVILVKRTVKKGHKTNSFEVQRLSITCELSEVFSFELKFDNWGFRPNDSLDKALIDAPKRLEFAVPKNKGGKFRVRSTKFDKTSFWKQIPTFHFKGTKSHLENTYFAVKVFAFLSHLKPTQYIGKAILSLKSVLDISVFKGDVKILTSAPDKLRKGMVRGNVKCQPRSAFATADEDDNVKVRPEQPRGAALLSQLDIREQYLVVRISKCENLPVADSDTGSSDPFVRVKWDGLIQNSPVRERTTRPVFNQNFYFPVRLISKRSRTNPKYIRSALPVEMFSKGSIDIEVWDNDDFSSDFLGGCRVDLADITGSNNIQKRSLAYGTKKKERRAGPDAVTADDEDDIEDEDGGKRRRKEPWDVELDTRVVEGYKEPLIGSQIKTVGTSSIFFECYFWPDFHESLRIEKPKTEESREDAIRKAIDTWNADFTAFQNEYLQDFPDGPKDRTWTCAAEHPQTKQMYPLPCFVTPIVIPEEMAAASKLLHWMQCLSFVVGGRQEKEGKIKRWYNSSFLLARRQGAVQDHALLLCGLLLGTKKDAYVCKGTLPYGDEHVWVMTREEGPSGYVTFWELTQRMRYYLPLRWAGRPETFDTEESAIQRPRSFEHRGSLDSPSSDFDSMWADTEVKDQTVREDEYDSLPHMSNIPRPKRTTAKVAPRKKSRVSREAQQREHAQRRAQKPYAPQMDLVRVDDTLVPVPYETIEVVFNHERVFGNLQNHHPACIKYDFENPQQWRDLNQLLSHQDYPERIDADVTPGPALRPHTCEREAAKLVGELCENIRMYRARLGLETLFDNSEPLTDKIRDYLDLLEQRHNLSPEFDPGPGEPTGFSNPRDETEAVRVFKRYPPPDSISPTPAEVQSKWHDYYDREKKLYESGREALQVRKGHQFSGFPMHFCSADSEKIREYLLQMKKFRAVLEAPLDSVVYTIVCRIFGLSSSIPSVWIFFGASVAVVQNQYTGEKTMAML</sequence>
<dbReference type="Gene3D" id="2.60.40.150">
    <property type="entry name" value="C2 domain"/>
    <property type="match status" value="1"/>
</dbReference>
<name>A0A0G4H5F8_VITBC</name>
<keyword evidence="4" id="KW-1185">Reference proteome</keyword>
<dbReference type="OrthoDB" id="5527234at2759"/>
<evidence type="ECO:0000313" key="3">
    <source>
        <dbReference type="EMBL" id="CEM39026.1"/>
    </source>
</evidence>
<feature type="compositionally biased region" description="Basic residues" evidence="1">
    <location>
        <begin position="898"/>
        <end position="913"/>
    </location>
</feature>
<evidence type="ECO:0000256" key="1">
    <source>
        <dbReference type="SAM" id="MobiDB-lite"/>
    </source>
</evidence>
<dbReference type="Pfam" id="PF24652">
    <property type="entry name" value="CEP76_C"/>
    <property type="match status" value="1"/>
</dbReference>
<reference evidence="3 4" key="1">
    <citation type="submission" date="2014-11" db="EMBL/GenBank/DDBJ databases">
        <authorList>
            <person name="Zhu J."/>
            <person name="Qi W."/>
            <person name="Song R."/>
        </authorList>
    </citation>
    <scope>NUCLEOTIDE SEQUENCE [LARGE SCALE GENOMIC DNA]</scope>
</reference>
<dbReference type="PROSITE" id="PS50004">
    <property type="entry name" value="C2"/>
    <property type="match status" value="1"/>
</dbReference>
<dbReference type="InterPro" id="IPR056288">
    <property type="entry name" value="CEP76_C"/>
</dbReference>
<dbReference type="SMART" id="SM00239">
    <property type="entry name" value="C2"/>
    <property type="match status" value="1"/>
</dbReference>
<dbReference type="VEuPathDB" id="CryptoDB:Vbra_10659"/>
<dbReference type="InterPro" id="IPR056290">
    <property type="entry name" value="CEPT76/DRC7_peptidase-like_dom"/>
</dbReference>
<feature type="compositionally biased region" description="Acidic residues" evidence="1">
    <location>
        <begin position="591"/>
        <end position="602"/>
    </location>
</feature>
<dbReference type="PANTHER" id="PTHR46436">
    <property type="entry name" value="CENTROSOMAL PROTEIN OF 76 KDA"/>
    <property type="match status" value="1"/>
</dbReference>
<gene>
    <name evidence="3" type="ORF">Vbra_10659</name>
</gene>
<organism evidence="3 4">
    <name type="scientific">Vitrella brassicaformis (strain CCMP3155)</name>
    <dbReference type="NCBI Taxonomy" id="1169540"/>
    <lineage>
        <taxon>Eukaryota</taxon>
        <taxon>Sar</taxon>
        <taxon>Alveolata</taxon>
        <taxon>Colpodellida</taxon>
        <taxon>Vitrellaceae</taxon>
        <taxon>Vitrella</taxon>
    </lineage>
</organism>
<feature type="region of interest" description="Disordered" evidence="1">
    <location>
        <begin position="576"/>
        <end position="610"/>
    </location>
</feature>
<dbReference type="Proteomes" id="UP000041254">
    <property type="component" value="Unassembled WGS sequence"/>
</dbReference>